<comment type="caution">
    <text evidence="1">The sequence shown here is derived from an EMBL/GenBank/DDBJ whole genome shotgun (WGS) entry which is preliminary data.</text>
</comment>
<dbReference type="NCBIfam" id="TIGR02595">
    <property type="entry name" value="PEP_CTERM"/>
    <property type="match status" value="1"/>
</dbReference>
<reference evidence="1" key="1">
    <citation type="submission" date="2019-10" db="EMBL/GenBank/DDBJ databases">
        <title>Draft genome sequece of Microseira wollei NIES-4236.</title>
        <authorList>
            <person name="Yamaguchi H."/>
            <person name="Suzuki S."/>
            <person name="Kawachi M."/>
        </authorList>
    </citation>
    <scope>NUCLEOTIDE SEQUENCE</scope>
    <source>
        <strain evidence="1">NIES-4236</strain>
    </source>
</reference>
<dbReference type="InterPro" id="IPR013424">
    <property type="entry name" value="Ice-binding_C"/>
</dbReference>
<protein>
    <recommendedName>
        <fullName evidence="3">PEP-CTERM protein-sorting domain-containing protein</fullName>
    </recommendedName>
</protein>
<sequence>MTYTLTDIFIYSNVNLESELQLIPYFDEETKIIMPSTWKSLTLAMGTATLVLGTLSSAQAYTLYTNRAAWQAAVEAISDSVTTDTFSTDIPKAQTITLDSGIVSTNSFPPDISAIRFDNNAVTGGQYRNATGGDTASATITWTFPGAVRAFGADFFSVNDPGLTLTGNFDGTGNQTFGVGTAIGANTGFFGVIGNIDFGSIVFGNGGSSVDAFDIDNASFAVTPSQPPSSVPEPSTVMALAVMAGGLFLSRQGKCC</sequence>
<proteinExistence type="predicted"/>
<dbReference type="EMBL" id="BLAY01000098">
    <property type="protein sequence ID" value="GET40734.1"/>
    <property type="molecule type" value="Genomic_DNA"/>
</dbReference>
<accession>A0AAV3WK13</accession>
<evidence type="ECO:0000313" key="1">
    <source>
        <dbReference type="EMBL" id="GET40734.1"/>
    </source>
</evidence>
<keyword evidence="2" id="KW-1185">Reference proteome</keyword>
<gene>
    <name evidence="1" type="ORF">MiSe_55450</name>
</gene>
<organism evidence="1 2">
    <name type="scientific">Microseira wollei NIES-4236</name>
    <dbReference type="NCBI Taxonomy" id="2530354"/>
    <lineage>
        <taxon>Bacteria</taxon>
        <taxon>Bacillati</taxon>
        <taxon>Cyanobacteriota</taxon>
        <taxon>Cyanophyceae</taxon>
        <taxon>Oscillatoriophycideae</taxon>
        <taxon>Aerosakkonematales</taxon>
        <taxon>Aerosakkonemataceae</taxon>
        <taxon>Microseira</taxon>
    </lineage>
</organism>
<evidence type="ECO:0000313" key="2">
    <source>
        <dbReference type="Proteomes" id="UP001050975"/>
    </source>
</evidence>
<dbReference type="AlphaFoldDB" id="A0AAV3WK13"/>
<name>A0AAV3WK13_9CYAN</name>
<evidence type="ECO:0008006" key="3">
    <source>
        <dbReference type="Google" id="ProtNLM"/>
    </source>
</evidence>
<dbReference type="Proteomes" id="UP001050975">
    <property type="component" value="Unassembled WGS sequence"/>
</dbReference>